<evidence type="ECO:0000256" key="3">
    <source>
        <dbReference type="ARBA" id="ARBA00022692"/>
    </source>
</evidence>
<dbReference type="WBParaSite" id="ACAC_0001425901-mRNA-1">
    <property type="protein sequence ID" value="ACAC_0001425901-mRNA-1"/>
    <property type="gene ID" value="ACAC_0001425901"/>
</dbReference>
<comment type="subcellular location">
    <subcellularLocation>
        <location evidence="1">Cell membrane</location>
        <topology evidence="1">Multi-pass membrane protein</topology>
    </subcellularLocation>
</comment>
<evidence type="ECO:0000313" key="12">
    <source>
        <dbReference type="Proteomes" id="UP000035642"/>
    </source>
</evidence>
<keyword evidence="3 10" id="KW-0812">Transmembrane</keyword>
<keyword evidence="7" id="KW-1015">Disulfide bond</keyword>
<dbReference type="AlphaFoldDB" id="A0A0K0DR70"/>
<evidence type="ECO:0000313" key="13">
    <source>
        <dbReference type="WBParaSite" id="ACAC_0001425901-mRNA-1"/>
    </source>
</evidence>
<keyword evidence="8" id="KW-0675">Receptor</keyword>
<accession>A0A0K0DR70</accession>
<feature type="transmembrane region" description="Helical" evidence="10">
    <location>
        <begin position="22"/>
        <end position="48"/>
    </location>
</feature>
<dbReference type="Pfam" id="PF00001">
    <property type="entry name" value="7tm_1"/>
    <property type="match status" value="1"/>
</dbReference>
<dbReference type="PANTHER" id="PTHR24248:SF199">
    <property type="entry name" value="IP13425P-RELATED"/>
    <property type="match status" value="1"/>
</dbReference>
<evidence type="ECO:0000256" key="7">
    <source>
        <dbReference type="ARBA" id="ARBA00023157"/>
    </source>
</evidence>
<evidence type="ECO:0000256" key="10">
    <source>
        <dbReference type="SAM" id="Phobius"/>
    </source>
</evidence>
<feature type="transmembrane region" description="Helical" evidence="10">
    <location>
        <begin position="60"/>
        <end position="83"/>
    </location>
</feature>
<dbReference type="SUPFAM" id="SSF81321">
    <property type="entry name" value="Family A G protein-coupled receptor-like"/>
    <property type="match status" value="1"/>
</dbReference>
<dbReference type="InterPro" id="IPR000276">
    <property type="entry name" value="GPCR_Rhodpsn"/>
</dbReference>
<dbReference type="PRINTS" id="PR00237">
    <property type="entry name" value="GPCRRHODOPSN"/>
</dbReference>
<dbReference type="STRING" id="6313.A0A0K0DR70"/>
<dbReference type="PROSITE" id="PS50262">
    <property type="entry name" value="G_PROTEIN_RECEP_F1_2"/>
    <property type="match status" value="1"/>
</dbReference>
<name>A0A0K0DR70_ANGCA</name>
<reference evidence="12" key="1">
    <citation type="submission" date="2012-09" db="EMBL/GenBank/DDBJ databases">
        <authorList>
            <person name="Martin A.A."/>
        </authorList>
    </citation>
    <scope>NUCLEOTIDE SEQUENCE</scope>
</reference>
<evidence type="ECO:0000256" key="5">
    <source>
        <dbReference type="ARBA" id="ARBA00023040"/>
    </source>
</evidence>
<evidence type="ECO:0000259" key="11">
    <source>
        <dbReference type="PROSITE" id="PS50262"/>
    </source>
</evidence>
<evidence type="ECO:0000256" key="9">
    <source>
        <dbReference type="ARBA" id="ARBA00023224"/>
    </source>
</evidence>
<proteinExistence type="predicted"/>
<dbReference type="GO" id="GO:0005886">
    <property type="term" value="C:plasma membrane"/>
    <property type="evidence" value="ECO:0007669"/>
    <property type="project" value="UniProtKB-SubCell"/>
</dbReference>
<evidence type="ECO:0000256" key="8">
    <source>
        <dbReference type="ARBA" id="ARBA00023170"/>
    </source>
</evidence>
<dbReference type="GO" id="GO:0043410">
    <property type="term" value="P:positive regulation of MAPK cascade"/>
    <property type="evidence" value="ECO:0007669"/>
    <property type="project" value="TreeGrafter"/>
</dbReference>
<dbReference type="Gene3D" id="1.20.1070.10">
    <property type="entry name" value="Rhodopsin 7-helix transmembrane proteins"/>
    <property type="match status" value="1"/>
</dbReference>
<keyword evidence="2" id="KW-1003">Cell membrane</keyword>
<keyword evidence="12" id="KW-1185">Reference proteome</keyword>
<dbReference type="GO" id="GO:0004993">
    <property type="term" value="F:G protein-coupled serotonin receptor activity"/>
    <property type="evidence" value="ECO:0007669"/>
    <property type="project" value="UniProtKB-ARBA"/>
</dbReference>
<keyword evidence="6 10" id="KW-0472">Membrane</keyword>
<evidence type="ECO:0000256" key="4">
    <source>
        <dbReference type="ARBA" id="ARBA00022989"/>
    </source>
</evidence>
<protein>
    <submittedName>
        <fullName evidence="13">G_PROTEIN_RECEP_F1_2 domain-containing protein</fullName>
    </submittedName>
</protein>
<dbReference type="Proteomes" id="UP000035642">
    <property type="component" value="Unassembled WGS sequence"/>
</dbReference>
<sequence>LMSNFNCIYSPAVVSCFNLGRAILTTTVVLTVMLVIIFGNLFVVLALYRDRKLRLQRQNWLIISLALADLFVGLLVMPLTLIYEIVGEWKMGK</sequence>
<feature type="domain" description="G-protein coupled receptors family 1 profile" evidence="11">
    <location>
        <begin position="39"/>
        <end position="93"/>
    </location>
</feature>
<keyword evidence="5" id="KW-0297">G-protein coupled receptor</keyword>
<keyword evidence="9" id="KW-0807">Transducer</keyword>
<evidence type="ECO:0000256" key="2">
    <source>
        <dbReference type="ARBA" id="ARBA00022475"/>
    </source>
</evidence>
<organism evidence="12 13">
    <name type="scientific">Angiostrongylus cantonensis</name>
    <name type="common">Rat lungworm</name>
    <dbReference type="NCBI Taxonomy" id="6313"/>
    <lineage>
        <taxon>Eukaryota</taxon>
        <taxon>Metazoa</taxon>
        <taxon>Ecdysozoa</taxon>
        <taxon>Nematoda</taxon>
        <taxon>Chromadorea</taxon>
        <taxon>Rhabditida</taxon>
        <taxon>Rhabditina</taxon>
        <taxon>Rhabditomorpha</taxon>
        <taxon>Strongyloidea</taxon>
        <taxon>Metastrongylidae</taxon>
        <taxon>Angiostrongylus</taxon>
    </lineage>
</organism>
<dbReference type="InterPro" id="IPR017452">
    <property type="entry name" value="GPCR_Rhodpsn_7TM"/>
</dbReference>
<evidence type="ECO:0000256" key="1">
    <source>
        <dbReference type="ARBA" id="ARBA00004651"/>
    </source>
</evidence>
<keyword evidence="4 10" id="KW-1133">Transmembrane helix</keyword>
<evidence type="ECO:0000256" key="6">
    <source>
        <dbReference type="ARBA" id="ARBA00023136"/>
    </source>
</evidence>
<dbReference type="GO" id="GO:0071880">
    <property type="term" value="P:adenylate cyclase-activating adrenergic receptor signaling pathway"/>
    <property type="evidence" value="ECO:0007669"/>
    <property type="project" value="TreeGrafter"/>
</dbReference>
<dbReference type="PANTHER" id="PTHR24248">
    <property type="entry name" value="ADRENERGIC RECEPTOR-RELATED G-PROTEIN COUPLED RECEPTOR"/>
    <property type="match status" value="1"/>
</dbReference>
<reference evidence="13" key="2">
    <citation type="submission" date="2017-02" db="UniProtKB">
        <authorList>
            <consortium name="WormBaseParasite"/>
        </authorList>
    </citation>
    <scope>IDENTIFICATION</scope>
</reference>